<gene>
    <name evidence="1" type="primary">Dsec\GM10092</name>
    <name evidence="1" type="ORF">Dsec_GM10092</name>
</gene>
<dbReference type="EMBL" id="CH481580">
    <property type="protein sequence ID" value="EDW56479.1"/>
    <property type="molecule type" value="Genomic_DNA"/>
</dbReference>
<organism evidence="2">
    <name type="scientific">Drosophila sechellia</name>
    <name type="common">Fruit fly</name>
    <dbReference type="NCBI Taxonomy" id="7238"/>
    <lineage>
        <taxon>Eukaryota</taxon>
        <taxon>Metazoa</taxon>
        <taxon>Ecdysozoa</taxon>
        <taxon>Arthropoda</taxon>
        <taxon>Hexapoda</taxon>
        <taxon>Insecta</taxon>
        <taxon>Pterygota</taxon>
        <taxon>Neoptera</taxon>
        <taxon>Endopterygota</taxon>
        <taxon>Diptera</taxon>
        <taxon>Brachycera</taxon>
        <taxon>Muscomorpha</taxon>
        <taxon>Ephydroidea</taxon>
        <taxon>Drosophilidae</taxon>
        <taxon>Drosophila</taxon>
        <taxon>Sophophora</taxon>
    </lineage>
</organism>
<protein>
    <submittedName>
        <fullName evidence="1">GM10092</fullName>
    </submittedName>
</protein>
<sequence>MLTVEALLKGVTLESLSGDKGPPMGSVYGSRRTAELGKVLGLASPSRMLNFLGVVLAPGGRSVEFAELVARPRLLSAFRSSTELGSSEH</sequence>
<dbReference type="AlphaFoldDB" id="B4IN54"/>
<evidence type="ECO:0000313" key="1">
    <source>
        <dbReference type="EMBL" id="EDW56479.1"/>
    </source>
</evidence>
<keyword evidence="2" id="KW-1185">Reference proteome</keyword>
<proteinExistence type="predicted"/>
<dbReference type="HOGENOM" id="CLU_2457172_0_0_1"/>
<name>B4IN54_DROSE</name>
<dbReference type="Proteomes" id="UP000001292">
    <property type="component" value="Unassembled WGS sequence"/>
</dbReference>
<reference evidence="1 2" key="1">
    <citation type="journal article" date="2007" name="Nature">
        <title>Evolution of genes and genomes on the Drosophila phylogeny.</title>
        <authorList>
            <consortium name="Drosophila 12 Genomes Consortium"/>
            <person name="Clark A.G."/>
            <person name="Eisen M.B."/>
            <person name="Smith D.R."/>
            <person name="Bergman C.M."/>
            <person name="Oliver B."/>
            <person name="Markow T.A."/>
            <person name="Kaufman T.C."/>
            <person name="Kellis M."/>
            <person name="Gelbart W."/>
            <person name="Iyer V.N."/>
            <person name="Pollard D.A."/>
            <person name="Sackton T.B."/>
            <person name="Larracuente A.M."/>
            <person name="Singh N.D."/>
            <person name="Abad J.P."/>
            <person name="Abt D.N."/>
            <person name="Adryan B."/>
            <person name="Aguade M."/>
            <person name="Akashi H."/>
            <person name="Anderson W.W."/>
            <person name="Aquadro C.F."/>
            <person name="Ardell D.H."/>
            <person name="Arguello R."/>
            <person name="Artieri C.G."/>
            <person name="Barbash D.A."/>
            <person name="Barker D."/>
            <person name="Barsanti P."/>
            <person name="Batterham P."/>
            <person name="Batzoglou S."/>
            <person name="Begun D."/>
            <person name="Bhutkar A."/>
            <person name="Blanco E."/>
            <person name="Bosak S.A."/>
            <person name="Bradley R.K."/>
            <person name="Brand A.D."/>
            <person name="Brent M.R."/>
            <person name="Brooks A.N."/>
            <person name="Brown R.H."/>
            <person name="Butlin R.K."/>
            <person name="Caggese C."/>
            <person name="Calvi B.R."/>
            <person name="Bernardo de Carvalho A."/>
            <person name="Caspi A."/>
            <person name="Castrezana S."/>
            <person name="Celniker S.E."/>
            <person name="Chang J.L."/>
            <person name="Chapple C."/>
            <person name="Chatterji S."/>
            <person name="Chinwalla A."/>
            <person name="Civetta A."/>
            <person name="Clifton S.W."/>
            <person name="Comeron J.M."/>
            <person name="Costello J.C."/>
            <person name="Coyne J.A."/>
            <person name="Daub J."/>
            <person name="David R.G."/>
            <person name="Delcher A.L."/>
            <person name="Delehaunty K."/>
            <person name="Do C.B."/>
            <person name="Ebling H."/>
            <person name="Edwards K."/>
            <person name="Eickbush T."/>
            <person name="Evans J.D."/>
            <person name="Filipski A."/>
            <person name="Findeiss S."/>
            <person name="Freyhult E."/>
            <person name="Fulton L."/>
            <person name="Fulton R."/>
            <person name="Garcia A.C."/>
            <person name="Gardiner A."/>
            <person name="Garfield D.A."/>
            <person name="Garvin B.E."/>
            <person name="Gibson G."/>
            <person name="Gilbert D."/>
            <person name="Gnerre S."/>
            <person name="Godfrey J."/>
            <person name="Good R."/>
            <person name="Gotea V."/>
            <person name="Gravely B."/>
            <person name="Greenberg A.J."/>
            <person name="Griffiths-Jones S."/>
            <person name="Gross S."/>
            <person name="Guigo R."/>
            <person name="Gustafson E.A."/>
            <person name="Haerty W."/>
            <person name="Hahn M.W."/>
            <person name="Halligan D.L."/>
            <person name="Halpern A.L."/>
            <person name="Halter G.M."/>
            <person name="Han M.V."/>
            <person name="Heger A."/>
            <person name="Hillier L."/>
            <person name="Hinrichs A.S."/>
            <person name="Holmes I."/>
            <person name="Hoskins R.A."/>
            <person name="Hubisz M.J."/>
            <person name="Hultmark D."/>
            <person name="Huntley M.A."/>
            <person name="Jaffe D.B."/>
            <person name="Jagadeeshan S."/>
            <person name="Jeck W.R."/>
            <person name="Johnson J."/>
            <person name="Jones C.D."/>
            <person name="Jordan W.C."/>
            <person name="Karpen G.H."/>
            <person name="Kataoka E."/>
            <person name="Keightley P.D."/>
            <person name="Kheradpour P."/>
            <person name="Kirkness E.F."/>
            <person name="Koerich L.B."/>
            <person name="Kristiansen K."/>
            <person name="Kudrna D."/>
            <person name="Kulathinal R.J."/>
            <person name="Kumar S."/>
            <person name="Kwok R."/>
            <person name="Lander E."/>
            <person name="Langley C.H."/>
            <person name="Lapoint R."/>
            <person name="Lazzaro B.P."/>
            <person name="Lee S.J."/>
            <person name="Levesque L."/>
            <person name="Li R."/>
            <person name="Lin C.F."/>
            <person name="Lin M.F."/>
            <person name="Lindblad-Toh K."/>
            <person name="Llopart A."/>
            <person name="Long M."/>
            <person name="Low L."/>
            <person name="Lozovsky E."/>
            <person name="Lu J."/>
            <person name="Luo M."/>
            <person name="Machado C.A."/>
            <person name="Makalowski W."/>
            <person name="Marzo M."/>
            <person name="Matsuda M."/>
            <person name="Matzkin L."/>
            <person name="McAllister B."/>
            <person name="McBride C.S."/>
            <person name="McKernan B."/>
            <person name="McKernan K."/>
            <person name="Mendez-Lago M."/>
            <person name="Minx P."/>
            <person name="Mollenhauer M.U."/>
            <person name="Montooth K."/>
            <person name="Mount S.M."/>
            <person name="Mu X."/>
            <person name="Myers E."/>
            <person name="Negre B."/>
            <person name="Newfeld S."/>
            <person name="Nielsen R."/>
            <person name="Noor M.A."/>
            <person name="O'Grady P."/>
            <person name="Pachter L."/>
            <person name="Papaceit M."/>
            <person name="Parisi M.J."/>
            <person name="Parisi M."/>
            <person name="Parts L."/>
            <person name="Pedersen J.S."/>
            <person name="Pesole G."/>
            <person name="Phillippy A.M."/>
            <person name="Ponting C.P."/>
            <person name="Pop M."/>
            <person name="Porcelli D."/>
            <person name="Powell J.R."/>
            <person name="Prohaska S."/>
            <person name="Pruitt K."/>
            <person name="Puig M."/>
            <person name="Quesneville H."/>
            <person name="Ram K.R."/>
            <person name="Rand D."/>
            <person name="Rasmussen M.D."/>
            <person name="Reed L.K."/>
            <person name="Reenan R."/>
            <person name="Reily A."/>
            <person name="Remington K.A."/>
            <person name="Rieger T.T."/>
            <person name="Ritchie M.G."/>
            <person name="Robin C."/>
            <person name="Rogers Y.H."/>
            <person name="Rohde C."/>
            <person name="Rozas J."/>
            <person name="Rubenfield M.J."/>
            <person name="Ruiz A."/>
            <person name="Russo S."/>
            <person name="Salzberg S.L."/>
            <person name="Sanchez-Gracia A."/>
            <person name="Saranga D.J."/>
            <person name="Sato H."/>
            <person name="Schaeffer S.W."/>
            <person name="Schatz M.C."/>
            <person name="Schlenke T."/>
            <person name="Schwartz R."/>
            <person name="Segarra C."/>
            <person name="Singh R.S."/>
            <person name="Sirot L."/>
            <person name="Sirota M."/>
            <person name="Sisneros N.B."/>
            <person name="Smith C.D."/>
            <person name="Smith T.F."/>
            <person name="Spieth J."/>
            <person name="Stage D.E."/>
            <person name="Stark A."/>
            <person name="Stephan W."/>
            <person name="Strausberg R.L."/>
            <person name="Strempel S."/>
            <person name="Sturgill D."/>
            <person name="Sutton G."/>
            <person name="Sutton G.G."/>
            <person name="Tao W."/>
            <person name="Teichmann S."/>
            <person name="Tobari Y.N."/>
            <person name="Tomimura Y."/>
            <person name="Tsolas J.M."/>
            <person name="Valente V.L."/>
            <person name="Venter E."/>
            <person name="Venter J.C."/>
            <person name="Vicario S."/>
            <person name="Vieira F.G."/>
            <person name="Vilella A.J."/>
            <person name="Villasante A."/>
            <person name="Walenz B."/>
            <person name="Wang J."/>
            <person name="Wasserman M."/>
            <person name="Watts T."/>
            <person name="Wilson D."/>
            <person name="Wilson R.K."/>
            <person name="Wing R.A."/>
            <person name="Wolfner M.F."/>
            <person name="Wong A."/>
            <person name="Wong G.K."/>
            <person name="Wu C.I."/>
            <person name="Wu G."/>
            <person name="Yamamoto D."/>
            <person name="Yang H.P."/>
            <person name="Yang S.P."/>
            <person name="Yorke J.A."/>
            <person name="Yoshida K."/>
            <person name="Zdobnov E."/>
            <person name="Zhang P."/>
            <person name="Zhang Y."/>
            <person name="Zimin A.V."/>
            <person name="Baldwin J."/>
            <person name="Abdouelleil A."/>
            <person name="Abdulkadir J."/>
            <person name="Abebe A."/>
            <person name="Abera B."/>
            <person name="Abreu J."/>
            <person name="Acer S.C."/>
            <person name="Aftuck L."/>
            <person name="Alexander A."/>
            <person name="An P."/>
            <person name="Anderson E."/>
            <person name="Anderson S."/>
            <person name="Arachi H."/>
            <person name="Azer M."/>
            <person name="Bachantsang P."/>
            <person name="Barry A."/>
            <person name="Bayul T."/>
            <person name="Berlin A."/>
            <person name="Bessette D."/>
            <person name="Bloom T."/>
            <person name="Blye J."/>
            <person name="Boguslavskiy L."/>
            <person name="Bonnet C."/>
            <person name="Boukhgalter B."/>
            <person name="Bourzgui I."/>
            <person name="Brown A."/>
            <person name="Cahill P."/>
            <person name="Channer S."/>
            <person name="Cheshatsang Y."/>
            <person name="Chuda L."/>
            <person name="Citroen M."/>
            <person name="Collymore A."/>
            <person name="Cooke P."/>
            <person name="Costello M."/>
            <person name="D'Aco K."/>
            <person name="Daza R."/>
            <person name="De Haan G."/>
            <person name="DeGray S."/>
            <person name="DeMaso C."/>
            <person name="Dhargay N."/>
            <person name="Dooley K."/>
            <person name="Dooley E."/>
            <person name="Doricent M."/>
            <person name="Dorje P."/>
            <person name="Dorjee K."/>
            <person name="Dupes A."/>
            <person name="Elong R."/>
            <person name="Falk J."/>
            <person name="Farina A."/>
            <person name="Faro S."/>
            <person name="Ferguson D."/>
            <person name="Fisher S."/>
            <person name="Foley C.D."/>
            <person name="Franke A."/>
            <person name="Friedrich D."/>
            <person name="Gadbois L."/>
            <person name="Gearin G."/>
            <person name="Gearin C.R."/>
            <person name="Giannoukos G."/>
            <person name="Goode T."/>
            <person name="Graham J."/>
            <person name="Grandbois E."/>
            <person name="Grewal S."/>
            <person name="Gyaltsen K."/>
            <person name="Hafez N."/>
            <person name="Hagos B."/>
            <person name="Hall J."/>
            <person name="Henson C."/>
            <person name="Hollinger A."/>
            <person name="Honan T."/>
            <person name="Huard M.D."/>
            <person name="Hughes L."/>
            <person name="Hurhula B."/>
            <person name="Husby M.E."/>
            <person name="Kamat A."/>
            <person name="Kanga B."/>
            <person name="Kashin S."/>
            <person name="Khazanovich D."/>
            <person name="Kisner P."/>
            <person name="Lance K."/>
            <person name="Lara M."/>
            <person name="Lee W."/>
            <person name="Lennon N."/>
            <person name="Letendre F."/>
            <person name="LeVine R."/>
            <person name="Lipovsky A."/>
            <person name="Liu X."/>
            <person name="Liu J."/>
            <person name="Liu S."/>
            <person name="Lokyitsang T."/>
            <person name="Lokyitsang Y."/>
            <person name="Lubonja R."/>
            <person name="Lui A."/>
            <person name="MacDonald P."/>
            <person name="Magnisalis V."/>
            <person name="Maru K."/>
            <person name="Matthews C."/>
            <person name="McCusker W."/>
            <person name="McDonough S."/>
            <person name="Mehta T."/>
            <person name="Meldrim J."/>
            <person name="Meneus L."/>
            <person name="Mihai O."/>
            <person name="Mihalev A."/>
            <person name="Mihova T."/>
            <person name="Mittelman R."/>
            <person name="Mlenga V."/>
            <person name="Montmayeur A."/>
            <person name="Mulrain L."/>
            <person name="Navidi A."/>
            <person name="Naylor J."/>
            <person name="Negash T."/>
            <person name="Nguyen T."/>
            <person name="Nguyen N."/>
            <person name="Nicol R."/>
            <person name="Norbu C."/>
            <person name="Norbu N."/>
            <person name="Novod N."/>
            <person name="O'Neill B."/>
            <person name="Osman S."/>
            <person name="Markiewicz E."/>
            <person name="Oyono O.L."/>
            <person name="Patti C."/>
            <person name="Phunkhang P."/>
            <person name="Pierre F."/>
            <person name="Priest M."/>
            <person name="Raghuraman S."/>
            <person name="Rege F."/>
            <person name="Reyes R."/>
            <person name="Rise C."/>
            <person name="Rogov P."/>
            <person name="Ross K."/>
            <person name="Ryan E."/>
            <person name="Settipalli S."/>
            <person name="Shea T."/>
            <person name="Sherpa N."/>
            <person name="Shi L."/>
            <person name="Shih D."/>
            <person name="Sparrow T."/>
            <person name="Spaulding J."/>
            <person name="Stalker J."/>
            <person name="Stange-Thomann N."/>
            <person name="Stavropoulos S."/>
            <person name="Stone C."/>
            <person name="Strader C."/>
            <person name="Tesfaye S."/>
            <person name="Thomson T."/>
            <person name="Thoulutsang Y."/>
            <person name="Thoulutsang D."/>
            <person name="Topham K."/>
            <person name="Topping I."/>
            <person name="Tsamla T."/>
            <person name="Vassiliev H."/>
            <person name="Vo A."/>
            <person name="Wangchuk T."/>
            <person name="Wangdi T."/>
            <person name="Weiand M."/>
            <person name="Wilkinson J."/>
            <person name="Wilson A."/>
            <person name="Yadav S."/>
            <person name="Young G."/>
            <person name="Yu Q."/>
            <person name="Zembek L."/>
            <person name="Zhong D."/>
            <person name="Zimmer A."/>
            <person name="Zwirko Z."/>
            <person name="Jaffe D.B."/>
            <person name="Alvarez P."/>
            <person name="Brockman W."/>
            <person name="Butler J."/>
            <person name="Chin C."/>
            <person name="Gnerre S."/>
            <person name="Grabherr M."/>
            <person name="Kleber M."/>
            <person name="Mauceli E."/>
            <person name="MacCallum I."/>
        </authorList>
    </citation>
    <scope>NUCLEOTIDE SEQUENCE [LARGE SCALE GENOMIC DNA]</scope>
    <source>
        <strain evidence="2">Rob3c / Tucson 14021-0248.25</strain>
    </source>
</reference>
<accession>B4IN54</accession>
<evidence type="ECO:0000313" key="2">
    <source>
        <dbReference type="Proteomes" id="UP000001292"/>
    </source>
</evidence>